<evidence type="ECO:0000256" key="1">
    <source>
        <dbReference type="ARBA" id="ARBA00009080"/>
    </source>
</evidence>
<reference evidence="7 8" key="1">
    <citation type="submission" date="2019-06" db="EMBL/GenBank/DDBJ databases">
        <title>Sequencing the genomes of 1000 actinobacteria strains.</title>
        <authorList>
            <person name="Klenk H.-P."/>
        </authorList>
    </citation>
    <scope>NUCLEOTIDE SEQUENCE [LARGE SCALE GENOMIC DNA]</scope>
    <source>
        <strain evidence="7 8">DSM 45456</strain>
    </source>
</reference>
<dbReference type="Pfam" id="PF03446">
    <property type="entry name" value="NAD_binding_2"/>
    <property type="match status" value="1"/>
</dbReference>
<keyword evidence="3" id="KW-0520">NAD</keyword>
<dbReference type="GO" id="GO:0050661">
    <property type="term" value="F:NADP binding"/>
    <property type="evidence" value="ECO:0007669"/>
    <property type="project" value="InterPro"/>
</dbReference>
<dbReference type="SUPFAM" id="SSF48179">
    <property type="entry name" value="6-phosphogluconate dehydrogenase C-terminal domain-like"/>
    <property type="match status" value="1"/>
</dbReference>
<dbReference type="InterPro" id="IPR029154">
    <property type="entry name" value="HIBADH-like_NADP-bd"/>
</dbReference>
<name>A0A543J824_9PSEU</name>
<evidence type="ECO:0000256" key="2">
    <source>
        <dbReference type="ARBA" id="ARBA00023002"/>
    </source>
</evidence>
<evidence type="ECO:0000256" key="4">
    <source>
        <dbReference type="PIRSR" id="PIRSR000103-1"/>
    </source>
</evidence>
<comment type="similarity">
    <text evidence="1">Belongs to the HIBADH-related family.</text>
</comment>
<evidence type="ECO:0000259" key="5">
    <source>
        <dbReference type="Pfam" id="PF03446"/>
    </source>
</evidence>
<feature type="active site" evidence="4">
    <location>
        <position position="178"/>
    </location>
</feature>
<dbReference type="GO" id="GO:0016054">
    <property type="term" value="P:organic acid catabolic process"/>
    <property type="evidence" value="ECO:0007669"/>
    <property type="project" value="UniProtKB-ARBA"/>
</dbReference>
<dbReference type="EMBL" id="VFPP01000001">
    <property type="protein sequence ID" value="TQM78962.1"/>
    <property type="molecule type" value="Genomic_DNA"/>
</dbReference>
<evidence type="ECO:0000259" key="6">
    <source>
        <dbReference type="Pfam" id="PF14833"/>
    </source>
</evidence>
<organism evidence="7 8">
    <name type="scientific">Saccharothrix saharensis</name>
    <dbReference type="NCBI Taxonomy" id="571190"/>
    <lineage>
        <taxon>Bacteria</taxon>
        <taxon>Bacillati</taxon>
        <taxon>Actinomycetota</taxon>
        <taxon>Actinomycetes</taxon>
        <taxon>Pseudonocardiales</taxon>
        <taxon>Pseudonocardiaceae</taxon>
        <taxon>Saccharothrix</taxon>
    </lineage>
</organism>
<dbReference type="PANTHER" id="PTHR43580">
    <property type="entry name" value="OXIDOREDUCTASE GLYR1-RELATED"/>
    <property type="match status" value="1"/>
</dbReference>
<feature type="domain" description="3-hydroxyisobutyrate dehydrogenase-like NAD-binding" evidence="6">
    <location>
        <begin position="176"/>
        <end position="291"/>
    </location>
</feature>
<dbReference type="GO" id="GO:0051287">
    <property type="term" value="F:NAD binding"/>
    <property type="evidence" value="ECO:0007669"/>
    <property type="project" value="InterPro"/>
</dbReference>
<dbReference type="Gene3D" id="1.10.1040.10">
    <property type="entry name" value="N-(1-d-carboxylethyl)-l-norvaline Dehydrogenase, domain 2"/>
    <property type="match status" value="1"/>
</dbReference>
<dbReference type="InterPro" id="IPR006115">
    <property type="entry name" value="6PGDH_NADP-bd"/>
</dbReference>
<dbReference type="Pfam" id="PF14833">
    <property type="entry name" value="NAD_binding_11"/>
    <property type="match status" value="1"/>
</dbReference>
<keyword evidence="2" id="KW-0560">Oxidoreductase</keyword>
<dbReference type="InterPro" id="IPR002204">
    <property type="entry name" value="3-OH-isobutyrate_DH-rel_CS"/>
</dbReference>
<dbReference type="InterPro" id="IPR051265">
    <property type="entry name" value="HIBADH-related_NP60_sf"/>
</dbReference>
<dbReference type="InterPro" id="IPR013328">
    <property type="entry name" value="6PGD_dom2"/>
</dbReference>
<protein>
    <submittedName>
        <fullName evidence="7">3-hydroxyisobutyrate dehydrogenase</fullName>
    </submittedName>
</protein>
<feature type="domain" description="6-phosphogluconate dehydrogenase NADP-binding" evidence="5">
    <location>
        <begin position="10"/>
        <end position="169"/>
    </location>
</feature>
<evidence type="ECO:0000313" key="7">
    <source>
        <dbReference type="EMBL" id="TQM78962.1"/>
    </source>
</evidence>
<comment type="caution">
    <text evidence="7">The sequence shown here is derived from an EMBL/GenBank/DDBJ whole genome shotgun (WGS) entry which is preliminary data.</text>
</comment>
<dbReference type="PROSITE" id="PS00895">
    <property type="entry name" value="3_HYDROXYISOBUT_DH"/>
    <property type="match status" value="1"/>
</dbReference>
<dbReference type="SUPFAM" id="SSF51735">
    <property type="entry name" value="NAD(P)-binding Rossmann-fold domains"/>
    <property type="match status" value="1"/>
</dbReference>
<dbReference type="Gene3D" id="3.40.50.720">
    <property type="entry name" value="NAD(P)-binding Rossmann-like Domain"/>
    <property type="match status" value="1"/>
</dbReference>
<dbReference type="InterPro" id="IPR036291">
    <property type="entry name" value="NAD(P)-bd_dom_sf"/>
</dbReference>
<dbReference type="GO" id="GO:0016491">
    <property type="term" value="F:oxidoreductase activity"/>
    <property type="evidence" value="ECO:0007669"/>
    <property type="project" value="UniProtKB-KW"/>
</dbReference>
<dbReference type="InterPro" id="IPR008927">
    <property type="entry name" value="6-PGluconate_DH-like_C_sf"/>
</dbReference>
<dbReference type="PIRSF" id="PIRSF000103">
    <property type="entry name" value="HIBADH"/>
    <property type="match status" value="1"/>
</dbReference>
<proteinExistence type="inferred from homology"/>
<evidence type="ECO:0000313" key="8">
    <source>
        <dbReference type="Proteomes" id="UP000316628"/>
    </source>
</evidence>
<dbReference type="PANTHER" id="PTHR43580:SF2">
    <property type="entry name" value="CYTOKINE-LIKE NUCLEAR FACTOR N-PAC"/>
    <property type="match status" value="1"/>
</dbReference>
<sequence>MPSCEEVAVEVGFIGLGIMGQPMALNLARSGRPLVVWNRSPHRAEPLRDAGARVAATPAEVFTAADVVILMLADQHAIDDVLARRTDRFADHVRGRTIVHMGTTSPGYSRDLSADVRAAGGHYVEAPVSGSRGPAEAGELVAMLAGDPDPVARVRDVVAPMCAEVVTCGATPNALLMKLAVNLFLITMTTGLTEAFHFAERHELDLGTLVEVLDKGPMSSKVSRAKTSKLLADDFDAQAAARDVLMNNQLIADAARAAAVASPLLDACLALFTRAVELGHGKEDMIAVVHALRERSDSAQTHQDPFHQLQ</sequence>
<evidence type="ECO:0000256" key="3">
    <source>
        <dbReference type="ARBA" id="ARBA00023027"/>
    </source>
</evidence>
<keyword evidence="8" id="KW-1185">Reference proteome</keyword>
<gene>
    <name evidence="7" type="ORF">FHX81_1253</name>
</gene>
<dbReference type="Proteomes" id="UP000316628">
    <property type="component" value="Unassembled WGS sequence"/>
</dbReference>
<accession>A0A543J824</accession>
<dbReference type="AlphaFoldDB" id="A0A543J824"/>
<dbReference type="InterPro" id="IPR015815">
    <property type="entry name" value="HIBADH-related"/>
</dbReference>